<dbReference type="InterPro" id="IPR044998">
    <property type="entry name" value="Timeless"/>
</dbReference>
<keyword evidence="4" id="KW-0236">DNA replication inhibitor</keyword>
<dbReference type="Proteomes" id="UP001302602">
    <property type="component" value="Unassembled WGS sequence"/>
</dbReference>
<name>A0AAN6Z712_9PEZI</name>
<dbReference type="PANTHER" id="PTHR22940">
    <property type="entry name" value="TIMEOUT/TIMELESS-2"/>
    <property type="match status" value="1"/>
</dbReference>
<dbReference type="GeneID" id="87827147"/>
<dbReference type="GO" id="GO:0003677">
    <property type="term" value="F:DNA binding"/>
    <property type="evidence" value="ECO:0007669"/>
    <property type="project" value="TreeGrafter"/>
</dbReference>
<feature type="compositionally biased region" description="Acidic residues" evidence="8">
    <location>
        <begin position="577"/>
        <end position="591"/>
    </location>
</feature>
<dbReference type="PANTHER" id="PTHR22940:SF4">
    <property type="entry name" value="PROTEIN TIMELESS HOMOLOG"/>
    <property type="match status" value="1"/>
</dbReference>
<feature type="region of interest" description="Disordered" evidence="8">
    <location>
        <begin position="789"/>
        <end position="829"/>
    </location>
</feature>
<comment type="subcellular location">
    <subcellularLocation>
        <location evidence="1">Nucleus</location>
    </subcellularLocation>
</comment>
<feature type="compositionally biased region" description="Basic residues" evidence="8">
    <location>
        <begin position="1072"/>
        <end position="1081"/>
    </location>
</feature>
<comment type="similarity">
    <text evidence="2">Belongs to the timeless family.</text>
</comment>
<evidence type="ECO:0000313" key="10">
    <source>
        <dbReference type="EMBL" id="KAK4127387.1"/>
    </source>
</evidence>
<feature type="compositionally biased region" description="Basic residues" evidence="8">
    <location>
        <begin position="957"/>
        <end position="966"/>
    </location>
</feature>
<evidence type="ECO:0000256" key="1">
    <source>
        <dbReference type="ARBA" id="ARBA00004123"/>
    </source>
</evidence>
<comment type="caution">
    <text evidence="10">The sequence shown here is derived from an EMBL/GenBank/DDBJ whole genome shotgun (WGS) entry which is preliminary data.</text>
</comment>
<feature type="compositionally biased region" description="Basic and acidic residues" evidence="8">
    <location>
        <begin position="978"/>
        <end position="1003"/>
    </location>
</feature>
<reference evidence="10" key="1">
    <citation type="journal article" date="2023" name="Mol. Phylogenet. Evol.">
        <title>Genome-scale phylogeny and comparative genomics of the fungal order Sordariales.</title>
        <authorList>
            <person name="Hensen N."/>
            <person name="Bonometti L."/>
            <person name="Westerberg I."/>
            <person name="Brannstrom I.O."/>
            <person name="Guillou S."/>
            <person name="Cros-Aarteil S."/>
            <person name="Calhoun S."/>
            <person name="Haridas S."/>
            <person name="Kuo A."/>
            <person name="Mondo S."/>
            <person name="Pangilinan J."/>
            <person name="Riley R."/>
            <person name="LaButti K."/>
            <person name="Andreopoulos B."/>
            <person name="Lipzen A."/>
            <person name="Chen C."/>
            <person name="Yan M."/>
            <person name="Daum C."/>
            <person name="Ng V."/>
            <person name="Clum A."/>
            <person name="Steindorff A."/>
            <person name="Ohm R.A."/>
            <person name="Martin F."/>
            <person name="Silar P."/>
            <person name="Natvig D.O."/>
            <person name="Lalanne C."/>
            <person name="Gautier V."/>
            <person name="Ament-Velasquez S.L."/>
            <person name="Kruys A."/>
            <person name="Hutchinson M.I."/>
            <person name="Powell A.J."/>
            <person name="Barry K."/>
            <person name="Miller A.N."/>
            <person name="Grigoriev I.V."/>
            <person name="Debuchy R."/>
            <person name="Gladieux P."/>
            <person name="Hiltunen Thoren M."/>
            <person name="Johannesson H."/>
        </authorList>
    </citation>
    <scope>NUCLEOTIDE SEQUENCE</scope>
    <source>
        <strain evidence="10">CBS 731.68</strain>
    </source>
</reference>
<evidence type="ECO:0000256" key="7">
    <source>
        <dbReference type="ARBA" id="ARBA00023306"/>
    </source>
</evidence>
<dbReference type="RefSeq" id="XP_062651158.1">
    <property type="nucleotide sequence ID" value="XM_062790377.1"/>
</dbReference>
<dbReference type="GO" id="GO:0051321">
    <property type="term" value="P:meiotic cell cycle"/>
    <property type="evidence" value="ECO:0007669"/>
    <property type="project" value="UniProtKB-KW"/>
</dbReference>
<feature type="compositionally biased region" description="Basic and acidic residues" evidence="8">
    <location>
        <begin position="789"/>
        <end position="801"/>
    </location>
</feature>
<feature type="region of interest" description="Disordered" evidence="8">
    <location>
        <begin position="1027"/>
        <end position="1217"/>
    </location>
</feature>
<accession>A0AAN6Z712</accession>
<evidence type="ECO:0000256" key="3">
    <source>
        <dbReference type="ARBA" id="ARBA00021529"/>
    </source>
</evidence>
<dbReference type="GO" id="GO:0000076">
    <property type="term" value="P:DNA replication checkpoint signaling"/>
    <property type="evidence" value="ECO:0007669"/>
    <property type="project" value="TreeGrafter"/>
</dbReference>
<feature type="compositionally biased region" description="Basic and acidic residues" evidence="8">
    <location>
        <begin position="592"/>
        <end position="601"/>
    </location>
</feature>
<evidence type="ECO:0000256" key="4">
    <source>
        <dbReference type="ARBA" id="ARBA00022880"/>
    </source>
</evidence>
<dbReference type="InterPro" id="IPR006906">
    <property type="entry name" value="Timeless_N"/>
</dbReference>
<evidence type="ECO:0000256" key="2">
    <source>
        <dbReference type="ARBA" id="ARBA00008174"/>
    </source>
</evidence>
<evidence type="ECO:0000259" key="9">
    <source>
        <dbReference type="Pfam" id="PF04821"/>
    </source>
</evidence>
<evidence type="ECO:0000313" key="11">
    <source>
        <dbReference type="Proteomes" id="UP001302602"/>
    </source>
</evidence>
<keyword evidence="7" id="KW-0131">Cell cycle</keyword>
<reference evidence="10" key="2">
    <citation type="submission" date="2023-05" db="EMBL/GenBank/DDBJ databases">
        <authorList>
            <consortium name="Lawrence Berkeley National Laboratory"/>
            <person name="Steindorff A."/>
            <person name="Hensen N."/>
            <person name="Bonometti L."/>
            <person name="Westerberg I."/>
            <person name="Brannstrom I.O."/>
            <person name="Guillou S."/>
            <person name="Cros-Aarteil S."/>
            <person name="Calhoun S."/>
            <person name="Haridas S."/>
            <person name="Kuo A."/>
            <person name="Mondo S."/>
            <person name="Pangilinan J."/>
            <person name="Riley R."/>
            <person name="Labutti K."/>
            <person name="Andreopoulos B."/>
            <person name="Lipzen A."/>
            <person name="Chen C."/>
            <person name="Yanf M."/>
            <person name="Daum C."/>
            <person name="Ng V."/>
            <person name="Clum A."/>
            <person name="Ohm R."/>
            <person name="Martin F."/>
            <person name="Silar P."/>
            <person name="Natvig D."/>
            <person name="Lalanne C."/>
            <person name="Gautier V."/>
            <person name="Ament-Velasquez S.L."/>
            <person name="Kruys A."/>
            <person name="Hutchinson M.I."/>
            <person name="Powell A.J."/>
            <person name="Barry K."/>
            <person name="Miller A.N."/>
            <person name="Grigoriev I.V."/>
            <person name="Debuchy R."/>
            <person name="Gladieux P."/>
            <person name="Thoren M.H."/>
            <person name="Johannesson H."/>
        </authorList>
    </citation>
    <scope>NUCLEOTIDE SEQUENCE</scope>
    <source>
        <strain evidence="10">CBS 731.68</strain>
    </source>
</reference>
<feature type="compositionally biased region" description="Basic residues" evidence="8">
    <location>
        <begin position="1111"/>
        <end position="1120"/>
    </location>
</feature>
<feature type="region of interest" description="Disordered" evidence="8">
    <location>
        <begin position="328"/>
        <end position="357"/>
    </location>
</feature>
<dbReference type="EMBL" id="MU853224">
    <property type="protein sequence ID" value="KAK4127387.1"/>
    <property type="molecule type" value="Genomic_DNA"/>
</dbReference>
<keyword evidence="11" id="KW-1185">Reference proteome</keyword>
<evidence type="ECO:0000256" key="5">
    <source>
        <dbReference type="ARBA" id="ARBA00023242"/>
    </source>
</evidence>
<feature type="compositionally biased region" description="Polar residues" evidence="8">
    <location>
        <begin position="1098"/>
        <end position="1110"/>
    </location>
</feature>
<evidence type="ECO:0000256" key="8">
    <source>
        <dbReference type="SAM" id="MobiDB-lite"/>
    </source>
</evidence>
<dbReference type="GO" id="GO:0043111">
    <property type="term" value="P:replication fork arrest"/>
    <property type="evidence" value="ECO:0007669"/>
    <property type="project" value="TreeGrafter"/>
</dbReference>
<gene>
    <name evidence="10" type="ORF">N657DRAFT_611932</name>
</gene>
<proteinExistence type="inferred from homology"/>
<feature type="compositionally biased region" description="Acidic residues" evidence="8">
    <location>
        <begin position="1128"/>
        <end position="1146"/>
    </location>
</feature>
<feature type="compositionally biased region" description="Acidic residues" evidence="8">
    <location>
        <begin position="914"/>
        <end position="935"/>
    </location>
</feature>
<keyword evidence="6" id="KW-0469">Meiosis</keyword>
<dbReference type="GO" id="GO:0031298">
    <property type="term" value="C:replication fork protection complex"/>
    <property type="evidence" value="ECO:0007669"/>
    <property type="project" value="TreeGrafter"/>
</dbReference>
<dbReference type="AlphaFoldDB" id="A0AAN6Z712"/>
<feature type="region of interest" description="Disordered" evidence="8">
    <location>
        <begin position="564"/>
        <end position="601"/>
    </location>
</feature>
<dbReference type="Pfam" id="PF04821">
    <property type="entry name" value="TIMELESS"/>
    <property type="match status" value="1"/>
</dbReference>
<feature type="compositionally biased region" description="Acidic residues" evidence="8">
    <location>
        <begin position="1183"/>
        <end position="1192"/>
    </location>
</feature>
<feature type="domain" description="Timeless N-terminal" evidence="9">
    <location>
        <begin position="37"/>
        <end position="305"/>
    </location>
</feature>
<protein>
    <recommendedName>
        <fullName evidence="3">Topoisomerase 1-associated factor 1</fullName>
    </recommendedName>
</protein>
<feature type="region of interest" description="Disordered" evidence="8">
    <location>
        <begin position="889"/>
        <end position="1014"/>
    </location>
</feature>
<organism evidence="10 11">
    <name type="scientific">Parathielavia appendiculata</name>
    <dbReference type="NCBI Taxonomy" id="2587402"/>
    <lineage>
        <taxon>Eukaryota</taxon>
        <taxon>Fungi</taxon>
        <taxon>Dikarya</taxon>
        <taxon>Ascomycota</taxon>
        <taxon>Pezizomycotina</taxon>
        <taxon>Sordariomycetes</taxon>
        <taxon>Sordariomycetidae</taxon>
        <taxon>Sordariales</taxon>
        <taxon>Chaetomiaceae</taxon>
        <taxon>Parathielavia</taxon>
    </lineage>
</organism>
<keyword evidence="5" id="KW-0539">Nucleus</keyword>
<sequence length="1217" mass="138262">MEDADVTNDIVHPHVRAHINSLVSALGGYSIDDDGGYKLGDDALEVLRDLKRWIRFHDEKTNRMDVARCLAEANIVGSDLLHILAMWPPNDSGSKYRAKVALACLEVMVPLTWPIEKDHEAMTINHHRNIPVLQLAQLAYKRAILNFDAAPILGTAIRLALPSMALSNGDRSPRNQGIIKLVLYFLRNITMITPPPGVKYNGDETQVSRSTLIDAFSFQDVFVFLETIASNMGDDFRLEDVIVMEIVFHLVKRVDSSKLFLSEKHLHQIKADELTAAMQKEAAMLRSYGKHAPTRHSRFGTTTWVKWASGKLSTVSGQDGLLDAAARERKMDSNKSFRPPRRARKEDMEPKNLGPPVTLDERARQQLGSFVSEFLDSCFNPLFAHVRKSLEREAPHVLQYHHSQFFYLVAWFLEAERMRSNRRKSDSNQHSDGDEVRSFNLIAEVLTQEMFITMNRALDRAYGDKDWPLLTTVMRSFTQILLTVQEMADSGNEEDQEIADNILSRLFYEETTHDAIANIVRTYKDQGFEYLDACTELTHTFLRILEAYSKQNVDLQIRSRKRTRRKKRAAKAAADVGGDEDQPDAEDDSADDERQAEKTSQERKFDFKRFAMRFIPQGVVDTFVSFTAYYRDLNDSQLKRAHRYFHRIAFKQEMSVMLFRLDIIHLFYNMIKGPEPLDIKCSVYKDWEDLVRHIIRKCVRKLEDRPALFTELLFSKINSTAHYLEYGHEKQTISSNPRPGAELEFKRELERDQQIAIVVGVLLDRNQTDHLEWVKKQLSEAESERRAWQNAEKALEAERPAGEAADESAEPSTAKIAPHATMRPDNDARRTAMFKNPHLRLLMKLVGMERLAPTLDESPDSIWIIPGTVTADALKETISLVNKAEFTPPTFEDGELAEDQLRRKSAPRKRAAYDDDDHNDNIDDLINDGSDDDDTGILFPAGGPTTRKRTAEDEPPKKRRQRRRRREGNADPTEEQLEAEKQAKRKRDLEKRRKVKSEMYVDLREDDSDWEGNRERDALFFARERERQAAKDASFGLSSKPSGVERSTWEELLGVGDDDMEDGDRTVIGKGKQARGTRKRKSDAALAESSDDGEESGTAASDSGPSSSARRTIKRRRAAPKPKVVEVSSDDEEPDEEQMDEKDDAMEFTQSGKDGAVTDDTPLSSHPSPAANAAAEKKSTETGESDDEDDDIPVAKTAARARPRARAGFIVESSDEE</sequence>
<dbReference type="GO" id="GO:0006281">
    <property type="term" value="P:DNA repair"/>
    <property type="evidence" value="ECO:0007669"/>
    <property type="project" value="TreeGrafter"/>
</dbReference>
<evidence type="ECO:0000256" key="6">
    <source>
        <dbReference type="ARBA" id="ARBA00023254"/>
    </source>
</evidence>